<evidence type="ECO:0000313" key="2">
    <source>
        <dbReference type="Proteomes" id="UP000886501"/>
    </source>
</evidence>
<reference evidence="1" key="1">
    <citation type="submission" date="2019-10" db="EMBL/GenBank/DDBJ databases">
        <authorList>
            <consortium name="DOE Joint Genome Institute"/>
            <person name="Kuo A."/>
            <person name="Miyauchi S."/>
            <person name="Kiss E."/>
            <person name="Drula E."/>
            <person name="Kohler A."/>
            <person name="Sanchez-Garcia M."/>
            <person name="Andreopoulos B."/>
            <person name="Barry K.W."/>
            <person name="Bonito G."/>
            <person name="Buee M."/>
            <person name="Carver A."/>
            <person name="Chen C."/>
            <person name="Cichocki N."/>
            <person name="Clum A."/>
            <person name="Culley D."/>
            <person name="Crous P.W."/>
            <person name="Fauchery L."/>
            <person name="Girlanda M."/>
            <person name="Hayes R."/>
            <person name="Keri Z."/>
            <person name="Labutti K."/>
            <person name="Lipzen A."/>
            <person name="Lombard V."/>
            <person name="Magnuson J."/>
            <person name="Maillard F."/>
            <person name="Morin E."/>
            <person name="Murat C."/>
            <person name="Nolan M."/>
            <person name="Ohm R."/>
            <person name="Pangilinan J."/>
            <person name="Pereira M."/>
            <person name="Perotto S."/>
            <person name="Peter M."/>
            <person name="Riley R."/>
            <person name="Sitrit Y."/>
            <person name="Stielow B."/>
            <person name="Szollosi G."/>
            <person name="Zifcakova L."/>
            <person name="Stursova M."/>
            <person name="Spatafora J.W."/>
            <person name="Tedersoo L."/>
            <person name="Vaario L.-M."/>
            <person name="Yamada A."/>
            <person name="Yan M."/>
            <person name="Wang P."/>
            <person name="Xu J."/>
            <person name="Bruns T."/>
            <person name="Baldrian P."/>
            <person name="Vilgalys R."/>
            <person name="Henrissat B."/>
            <person name="Grigoriev I.V."/>
            <person name="Hibbett D."/>
            <person name="Nagy L.G."/>
            <person name="Martin F.M."/>
        </authorList>
    </citation>
    <scope>NUCLEOTIDE SEQUENCE</scope>
    <source>
        <strain evidence="1">P2</strain>
    </source>
</reference>
<organism evidence="1 2">
    <name type="scientific">Thelephora ganbajun</name>
    <name type="common">Ganba fungus</name>
    <dbReference type="NCBI Taxonomy" id="370292"/>
    <lineage>
        <taxon>Eukaryota</taxon>
        <taxon>Fungi</taxon>
        <taxon>Dikarya</taxon>
        <taxon>Basidiomycota</taxon>
        <taxon>Agaricomycotina</taxon>
        <taxon>Agaricomycetes</taxon>
        <taxon>Thelephorales</taxon>
        <taxon>Thelephoraceae</taxon>
        <taxon>Thelephora</taxon>
    </lineage>
</organism>
<accession>A0ACB6ZP96</accession>
<proteinExistence type="predicted"/>
<reference evidence="1" key="2">
    <citation type="journal article" date="2020" name="Nat. Commun.">
        <title>Large-scale genome sequencing of mycorrhizal fungi provides insights into the early evolution of symbiotic traits.</title>
        <authorList>
            <person name="Miyauchi S."/>
            <person name="Kiss E."/>
            <person name="Kuo A."/>
            <person name="Drula E."/>
            <person name="Kohler A."/>
            <person name="Sanchez-Garcia M."/>
            <person name="Morin E."/>
            <person name="Andreopoulos B."/>
            <person name="Barry K.W."/>
            <person name="Bonito G."/>
            <person name="Buee M."/>
            <person name="Carver A."/>
            <person name="Chen C."/>
            <person name="Cichocki N."/>
            <person name="Clum A."/>
            <person name="Culley D."/>
            <person name="Crous P.W."/>
            <person name="Fauchery L."/>
            <person name="Girlanda M."/>
            <person name="Hayes R.D."/>
            <person name="Keri Z."/>
            <person name="LaButti K."/>
            <person name="Lipzen A."/>
            <person name="Lombard V."/>
            <person name="Magnuson J."/>
            <person name="Maillard F."/>
            <person name="Murat C."/>
            <person name="Nolan M."/>
            <person name="Ohm R.A."/>
            <person name="Pangilinan J."/>
            <person name="Pereira M.F."/>
            <person name="Perotto S."/>
            <person name="Peter M."/>
            <person name="Pfister S."/>
            <person name="Riley R."/>
            <person name="Sitrit Y."/>
            <person name="Stielow J.B."/>
            <person name="Szollosi G."/>
            <person name="Zifcakova L."/>
            <person name="Stursova M."/>
            <person name="Spatafora J.W."/>
            <person name="Tedersoo L."/>
            <person name="Vaario L.M."/>
            <person name="Yamada A."/>
            <person name="Yan M."/>
            <person name="Wang P."/>
            <person name="Xu J."/>
            <person name="Bruns T."/>
            <person name="Baldrian P."/>
            <person name="Vilgalys R."/>
            <person name="Dunand C."/>
            <person name="Henrissat B."/>
            <person name="Grigoriev I.V."/>
            <person name="Hibbett D."/>
            <person name="Nagy L.G."/>
            <person name="Martin F.M."/>
        </authorList>
    </citation>
    <scope>NUCLEOTIDE SEQUENCE</scope>
    <source>
        <strain evidence="1">P2</strain>
    </source>
</reference>
<dbReference type="Proteomes" id="UP000886501">
    <property type="component" value="Unassembled WGS sequence"/>
</dbReference>
<protein>
    <submittedName>
        <fullName evidence="1">Uncharacterized protein</fullName>
    </submittedName>
</protein>
<comment type="caution">
    <text evidence="1">The sequence shown here is derived from an EMBL/GenBank/DDBJ whole genome shotgun (WGS) entry which is preliminary data.</text>
</comment>
<dbReference type="EMBL" id="MU117976">
    <property type="protein sequence ID" value="KAF9651354.1"/>
    <property type="molecule type" value="Genomic_DNA"/>
</dbReference>
<name>A0ACB6ZP96_THEGA</name>
<evidence type="ECO:0000313" key="1">
    <source>
        <dbReference type="EMBL" id="KAF9651354.1"/>
    </source>
</evidence>
<sequence length="247" mass="27330">MLGCLRILYRTVIQVISDEEENTPQPKQSATEPSNSASPAAATSTEDVIDLTEGLAGLSSRKGKSRARDTSQSRSRSQTLDPSGWEEYRSPITGVRLQTQKLPSVTPPPLSATPSEPTIIIDEEDVHPETRVDVSRRNDEPPHPAPTQSLWPEPPGRAETRLLPQIIKEEMQELVIPPLAEPEKPRRPRKPKETKRFVSTSQKGKLRIKSFVNFHMPFGPEATPKVDAGTLEEALRKLGLEPGSLRA</sequence>
<gene>
    <name evidence="1" type="ORF">BDM02DRAFT_3110787</name>
</gene>
<keyword evidence="2" id="KW-1185">Reference proteome</keyword>